<keyword evidence="2" id="KW-0547">Nucleotide-binding</keyword>
<dbReference type="GO" id="GO:0005524">
    <property type="term" value="F:ATP binding"/>
    <property type="evidence" value="ECO:0007669"/>
    <property type="project" value="UniProtKB-KW"/>
</dbReference>
<dbReference type="EC" id="6.4.1.1" evidence="6"/>
<dbReference type="SUPFAM" id="SSF56059">
    <property type="entry name" value="Glutathione synthetase ATP-binding domain-like"/>
    <property type="match status" value="1"/>
</dbReference>
<proteinExistence type="predicted"/>
<dbReference type="GO" id="GO:0004736">
    <property type="term" value="F:pyruvate carboxylase activity"/>
    <property type="evidence" value="ECO:0007669"/>
    <property type="project" value="UniProtKB-EC"/>
</dbReference>
<dbReference type="Pfam" id="PF00289">
    <property type="entry name" value="Biotin_carb_N"/>
    <property type="match status" value="1"/>
</dbReference>
<evidence type="ECO:0000256" key="2">
    <source>
        <dbReference type="ARBA" id="ARBA00022741"/>
    </source>
</evidence>
<evidence type="ECO:0000259" key="4">
    <source>
        <dbReference type="PROSITE" id="PS50975"/>
    </source>
</evidence>
<dbReference type="PROSITE" id="PS50975">
    <property type="entry name" value="ATP_GRASP"/>
    <property type="match status" value="1"/>
</dbReference>
<accession>A0A3B0RW85</accession>
<reference evidence="6" key="1">
    <citation type="submission" date="2018-06" db="EMBL/GenBank/DDBJ databases">
        <authorList>
            <person name="Zhirakovskaya E."/>
        </authorList>
    </citation>
    <scope>NUCLEOTIDE SEQUENCE</scope>
</reference>
<protein>
    <submittedName>
        <fullName evidence="6">Pyruvate carboxylase</fullName>
        <ecNumber evidence="6">6.4.1.1</ecNumber>
    </submittedName>
</protein>
<feature type="non-terminal residue" evidence="6">
    <location>
        <position position="292"/>
    </location>
</feature>
<name>A0A3B0RW85_9ZZZZ</name>
<evidence type="ECO:0000259" key="5">
    <source>
        <dbReference type="PROSITE" id="PS50979"/>
    </source>
</evidence>
<dbReference type="PROSITE" id="PS50979">
    <property type="entry name" value="BC"/>
    <property type="match status" value="1"/>
</dbReference>
<dbReference type="PANTHER" id="PTHR48095:SF5">
    <property type="entry name" value="BLL7292 PROTEIN"/>
    <property type="match status" value="1"/>
</dbReference>
<dbReference type="InterPro" id="IPR016185">
    <property type="entry name" value="PreATP-grasp_dom_sf"/>
</dbReference>
<evidence type="ECO:0000256" key="3">
    <source>
        <dbReference type="ARBA" id="ARBA00022840"/>
    </source>
</evidence>
<dbReference type="InterPro" id="IPR011764">
    <property type="entry name" value="Biotin_carboxylation_dom"/>
</dbReference>
<dbReference type="AlphaFoldDB" id="A0A3B0RW85"/>
<organism evidence="6">
    <name type="scientific">hydrothermal vent metagenome</name>
    <dbReference type="NCBI Taxonomy" id="652676"/>
    <lineage>
        <taxon>unclassified sequences</taxon>
        <taxon>metagenomes</taxon>
        <taxon>ecological metagenomes</taxon>
    </lineage>
</organism>
<evidence type="ECO:0000256" key="1">
    <source>
        <dbReference type="ARBA" id="ARBA00022598"/>
    </source>
</evidence>
<evidence type="ECO:0000313" key="6">
    <source>
        <dbReference type="EMBL" id="VAV92648.1"/>
    </source>
</evidence>
<feature type="domain" description="ATP-grasp" evidence="4">
    <location>
        <begin position="120"/>
        <end position="284"/>
    </location>
</feature>
<dbReference type="PANTHER" id="PTHR48095">
    <property type="entry name" value="PYRUVATE CARBOXYLASE SUBUNIT A"/>
    <property type="match status" value="1"/>
</dbReference>
<keyword evidence="6" id="KW-0670">Pyruvate</keyword>
<dbReference type="InterPro" id="IPR051602">
    <property type="entry name" value="ACC_Biotin_Carboxylase"/>
</dbReference>
<dbReference type="SUPFAM" id="SSF52440">
    <property type="entry name" value="PreATP-grasp domain"/>
    <property type="match status" value="1"/>
</dbReference>
<dbReference type="InterPro" id="IPR005481">
    <property type="entry name" value="BC-like_N"/>
</dbReference>
<dbReference type="InterPro" id="IPR005479">
    <property type="entry name" value="CPAse_ATP-bd"/>
</dbReference>
<keyword evidence="3" id="KW-0067">ATP-binding</keyword>
<sequence>MPLERILIANRSEIAIRISRAVADLGLTSLGIYSEDDANSLHRQAVDIAIPLAGRGPTAYMDAEKVIQLAKDHGADAIHPGYGFLAEKAEIALRAADAGITFVGPTPELLALFGDKTTARSVAEKAGLPILRGTNKPTSLDGAIAFFESLENDSAMMIKAVGGGGGRGTRIVRDAKSIPTAFESCESESLGAFGSGDLFVEELIESARHIEVQIVGDEAGNVVHLGDRECSVQRRHQKLIEIAPAPNLSPQLRQRIQDAAMKLAHEVDYCSLGTVEFLLDANDRSGESRFAF</sequence>
<dbReference type="InterPro" id="IPR011761">
    <property type="entry name" value="ATP-grasp"/>
</dbReference>
<dbReference type="Gene3D" id="3.30.470.20">
    <property type="entry name" value="ATP-grasp fold, B domain"/>
    <property type="match status" value="1"/>
</dbReference>
<dbReference type="GO" id="GO:0046872">
    <property type="term" value="F:metal ion binding"/>
    <property type="evidence" value="ECO:0007669"/>
    <property type="project" value="InterPro"/>
</dbReference>
<gene>
    <name evidence="6" type="ORF">MNBD_ALPHA05-285</name>
</gene>
<keyword evidence="1 6" id="KW-0436">Ligase</keyword>
<dbReference type="EMBL" id="UOEH01000094">
    <property type="protein sequence ID" value="VAV92648.1"/>
    <property type="molecule type" value="Genomic_DNA"/>
</dbReference>
<feature type="domain" description="Biotin carboxylation" evidence="5">
    <location>
        <begin position="2"/>
        <end position="292"/>
    </location>
</feature>
<dbReference type="Pfam" id="PF02786">
    <property type="entry name" value="CPSase_L_D2"/>
    <property type="match status" value="1"/>
</dbReference>